<sequence length="233" mass="24867">MTKPPESTNVQASVVLFDLDGTLTDSAPGILAGFRHALASVGAPEPTEKQLALVIGPPLIDSFRTMGLAEDVAQRALAAYFERYDAQGWAENSVFDGIEPVLAELQSRGIRLGVATSKSERFAHRILDHFGLSKYFEFIGGASSDGVRRAKPDVIAHSLRNLGLIPKEIADGGTPGVIMVGDRDHDVHGAARFGIPAVYVDWGYGIDGENDDAAFTVTTMDELTKVLGDNTVA</sequence>
<proteinExistence type="predicted"/>
<dbReference type="InterPro" id="IPR023214">
    <property type="entry name" value="HAD_sf"/>
</dbReference>
<dbReference type="SFLD" id="SFLDS00003">
    <property type="entry name" value="Haloacid_Dehalogenase"/>
    <property type="match status" value="1"/>
</dbReference>
<dbReference type="PANTHER" id="PTHR43434">
    <property type="entry name" value="PHOSPHOGLYCOLATE PHOSPHATASE"/>
    <property type="match status" value="1"/>
</dbReference>
<dbReference type="Gene3D" id="1.10.150.240">
    <property type="entry name" value="Putative phosphatase, domain 2"/>
    <property type="match status" value="1"/>
</dbReference>
<dbReference type="InterPro" id="IPR006439">
    <property type="entry name" value="HAD-SF_hydro_IA"/>
</dbReference>
<comment type="caution">
    <text evidence="1">The sequence shown here is derived from an EMBL/GenBank/DDBJ whole genome shotgun (WGS) entry which is preliminary data.</text>
</comment>
<dbReference type="InterPro" id="IPR023198">
    <property type="entry name" value="PGP-like_dom2"/>
</dbReference>
<dbReference type="PANTHER" id="PTHR43434:SF20">
    <property type="entry name" value="5'-NUCLEOTIDASE"/>
    <property type="match status" value="1"/>
</dbReference>
<dbReference type="SFLD" id="SFLDG01129">
    <property type="entry name" value="C1.5:_HAD__Beta-PGM__Phosphata"/>
    <property type="match status" value="1"/>
</dbReference>
<dbReference type="GO" id="GO:0005829">
    <property type="term" value="C:cytosol"/>
    <property type="evidence" value="ECO:0007669"/>
    <property type="project" value="TreeGrafter"/>
</dbReference>
<name>A0A177YP27_9NOCA</name>
<dbReference type="EMBL" id="LVHI01000001">
    <property type="protein sequence ID" value="OAK57347.1"/>
    <property type="molecule type" value="Genomic_DNA"/>
</dbReference>
<reference evidence="1 2" key="1">
    <citation type="submission" date="2016-03" db="EMBL/GenBank/DDBJ databases">
        <title>Genome sequence of Rhodococcus kyotonensis KB10.</title>
        <authorList>
            <person name="Jeong H."/>
            <person name="Hong C.E."/>
            <person name="Jo S.H."/>
            <person name="Park J.M."/>
        </authorList>
    </citation>
    <scope>NUCLEOTIDE SEQUENCE [LARGE SCALE GENOMIC DNA]</scope>
    <source>
        <strain evidence="1 2">KB10</strain>
    </source>
</reference>
<dbReference type="Proteomes" id="UP000077519">
    <property type="component" value="Unassembled WGS sequence"/>
</dbReference>
<dbReference type="InterPro" id="IPR041492">
    <property type="entry name" value="HAD_2"/>
</dbReference>
<accession>A0A177YP27</accession>
<gene>
    <name evidence="1" type="ORF">A3K89_00595</name>
</gene>
<dbReference type="InterPro" id="IPR050155">
    <property type="entry name" value="HAD-like_hydrolase_sf"/>
</dbReference>
<dbReference type="GO" id="GO:0004713">
    <property type="term" value="F:protein tyrosine kinase activity"/>
    <property type="evidence" value="ECO:0007669"/>
    <property type="project" value="TreeGrafter"/>
</dbReference>
<dbReference type="NCBIfam" id="TIGR01549">
    <property type="entry name" value="HAD-SF-IA-v1"/>
    <property type="match status" value="1"/>
</dbReference>
<keyword evidence="2" id="KW-1185">Reference proteome</keyword>
<dbReference type="SUPFAM" id="SSF56784">
    <property type="entry name" value="HAD-like"/>
    <property type="match status" value="1"/>
</dbReference>
<protein>
    <submittedName>
        <fullName evidence="1">HAD family hydrolase</fullName>
    </submittedName>
</protein>
<organism evidence="1 2">
    <name type="scientific">Rhodococcoides kyotonense</name>
    <dbReference type="NCBI Taxonomy" id="398843"/>
    <lineage>
        <taxon>Bacteria</taxon>
        <taxon>Bacillati</taxon>
        <taxon>Actinomycetota</taxon>
        <taxon>Actinomycetes</taxon>
        <taxon>Mycobacteriales</taxon>
        <taxon>Nocardiaceae</taxon>
        <taxon>Rhodococcoides</taxon>
    </lineage>
</organism>
<evidence type="ECO:0000313" key="1">
    <source>
        <dbReference type="EMBL" id="OAK57347.1"/>
    </source>
</evidence>
<dbReference type="Gene3D" id="3.40.50.1000">
    <property type="entry name" value="HAD superfamily/HAD-like"/>
    <property type="match status" value="1"/>
</dbReference>
<keyword evidence="1" id="KW-0378">Hydrolase</keyword>
<evidence type="ECO:0000313" key="2">
    <source>
        <dbReference type="Proteomes" id="UP000077519"/>
    </source>
</evidence>
<dbReference type="GO" id="GO:0016787">
    <property type="term" value="F:hydrolase activity"/>
    <property type="evidence" value="ECO:0007669"/>
    <property type="project" value="UniProtKB-KW"/>
</dbReference>
<dbReference type="AlphaFoldDB" id="A0A177YP27"/>
<dbReference type="InterPro" id="IPR036412">
    <property type="entry name" value="HAD-like_sf"/>
</dbReference>
<dbReference type="Pfam" id="PF13419">
    <property type="entry name" value="HAD_2"/>
    <property type="match status" value="1"/>
</dbReference>
<dbReference type="RefSeq" id="WP_068420542.1">
    <property type="nucleotide sequence ID" value="NZ_LVHI01000001.1"/>
</dbReference>